<evidence type="ECO:0000259" key="2">
    <source>
        <dbReference type="SMART" id="SM00398"/>
    </source>
</evidence>
<reference evidence="3 4" key="1">
    <citation type="journal article" date="2012" name="Fungal Genet. Biol.">
        <title>The genome of the xerotolerant mold Wallemia sebi reveals adaptations to osmotic stress and suggests cryptic sexual reproduction.</title>
        <authorList>
            <person name="Padamsee M."/>
            <person name="Kumar T.K.A."/>
            <person name="Riley R."/>
            <person name="Binder M."/>
            <person name="Boyd A."/>
            <person name="Calvo A.M."/>
            <person name="Furukawa K."/>
            <person name="Hesse C."/>
            <person name="Hohmann S."/>
            <person name="James T.Y."/>
            <person name="LaButti K."/>
            <person name="Lapidus A."/>
            <person name="Lindquist E."/>
            <person name="Lucas S."/>
            <person name="Miller K."/>
            <person name="Shantappa S."/>
            <person name="Grigoriev I.V."/>
            <person name="Hibbett D.S."/>
            <person name="McLaughlin D.J."/>
            <person name="Spatafora J.W."/>
            <person name="Aime M.C."/>
        </authorList>
    </citation>
    <scope>NUCLEOTIDE SEQUENCE [LARGE SCALE GENOMIC DNA]</scope>
    <source>
        <strain evidence="4">ATCC MYA-4683 / CBS 633.66</strain>
    </source>
</reference>
<dbReference type="KEGG" id="wse:WALSEDRAFT_61975"/>
<name>I4YJK6_WALMC</name>
<accession>I4YJK6</accession>
<feature type="region of interest" description="Disordered" evidence="1">
    <location>
        <begin position="1"/>
        <end position="56"/>
    </location>
</feature>
<gene>
    <name evidence="3" type="ORF">WALSEDRAFT_61975</name>
</gene>
<protein>
    <recommendedName>
        <fullName evidence="2">HMG box domain-containing protein</fullName>
    </recommendedName>
</protein>
<dbReference type="InParanoid" id="I4YJK6"/>
<feature type="domain" description="HMG box" evidence="2">
    <location>
        <begin position="51"/>
        <end position="122"/>
    </location>
</feature>
<dbReference type="SUPFAM" id="SSF47095">
    <property type="entry name" value="HMG-box"/>
    <property type="match status" value="1"/>
</dbReference>
<dbReference type="OMA" id="NRCTESA"/>
<dbReference type="RefSeq" id="XP_006955973.1">
    <property type="nucleotide sequence ID" value="XM_006955911.1"/>
</dbReference>
<dbReference type="InterPro" id="IPR036910">
    <property type="entry name" value="HMG_box_dom_sf"/>
</dbReference>
<feature type="compositionally biased region" description="Polar residues" evidence="1">
    <location>
        <begin position="14"/>
        <end position="24"/>
    </location>
</feature>
<dbReference type="Pfam" id="PF00505">
    <property type="entry name" value="HMG_box"/>
    <property type="match status" value="1"/>
</dbReference>
<dbReference type="InterPro" id="IPR009071">
    <property type="entry name" value="HMG_box_dom"/>
</dbReference>
<proteinExistence type="predicted"/>
<evidence type="ECO:0000313" key="3">
    <source>
        <dbReference type="EMBL" id="EIM24148.1"/>
    </source>
</evidence>
<evidence type="ECO:0000256" key="1">
    <source>
        <dbReference type="SAM" id="MobiDB-lite"/>
    </source>
</evidence>
<organism evidence="3 4">
    <name type="scientific">Wallemia mellicola (strain ATCC MYA-4683 / CBS 633.66)</name>
    <name type="common">Wallemia sebi (CBS 633.66)</name>
    <dbReference type="NCBI Taxonomy" id="671144"/>
    <lineage>
        <taxon>Eukaryota</taxon>
        <taxon>Fungi</taxon>
        <taxon>Dikarya</taxon>
        <taxon>Basidiomycota</taxon>
        <taxon>Wallemiomycotina</taxon>
        <taxon>Wallemiomycetes</taxon>
        <taxon>Wallemiales</taxon>
        <taxon>Wallemiaceae</taxon>
        <taxon>Wallemia</taxon>
    </lineage>
</organism>
<keyword evidence="4" id="KW-1185">Reference proteome</keyword>
<dbReference type="AlphaFoldDB" id="I4YJK6"/>
<dbReference type="HOGENOM" id="CLU_1099215_0_0_1"/>
<sequence>MDLHQAPMEEYIQKQPSTDWQPFQKNEDIDTLTTSTQHPGPPKRRRKRLNENPKPQNAWLIYRNEYQDNLKASGGDISDMKVVSAMASAAYAKLTEEERSRYLTLAKIGSEEFKLKHPGIKFKRRTKSKESKHDANTNTSVNCQQFRNDALEADGLSSIETVFSSMLSNESIDKELDGGQQDVLPHVLMYESCRIDPTKLRPRFFPRSFGPPDTDYSMNPFSCFGNEPSPYFESSYSLLSSSDFKSLSDKPLI</sequence>
<dbReference type="EMBL" id="JH668223">
    <property type="protein sequence ID" value="EIM24148.1"/>
    <property type="molecule type" value="Genomic_DNA"/>
</dbReference>
<dbReference type="SMART" id="SM00398">
    <property type="entry name" value="HMG"/>
    <property type="match status" value="1"/>
</dbReference>
<dbReference type="GeneID" id="18474699"/>
<evidence type="ECO:0000313" key="4">
    <source>
        <dbReference type="Proteomes" id="UP000005242"/>
    </source>
</evidence>
<dbReference type="STRING" id="671144.I4YJK6"/>
<dbReference type="Gene3D" id="1.10.30.10">
    <property type="entry name" value="High mobility group box domain"/>
    <property type="match status" value="1"/>
</dbReference>
<dbReference type="Proteomes" id="UP000005242">
    <property type="component" value="Unassembled WGS sequence"/>
</dbReference>